<dbReference type="Pfam" id="PF12333">
    <property type="entry name" value="Ipi1_N"/>
    <property type="match status" value="1"/>
</dbReference>
<dbReference type="Proteomes" id="UP000812966">
    <property type="component" value="Unassembled WGS sequence"/>
</dbReference>
<dbReference type="PANTHER" id="PTHR16056:SF2">
    <property type="entry name" value="TESTIS-EXPRESSED PROTEIN 10"/>
    <property type="match status" value="1"/>
</dbReference>
<dbReference type="Gene3D" id="1.25.10.10">
    <property type="entry name" value="Leucine-rich Repeat Variant"/>
    <property type="match status" value="1"/>
</dbReference>
<feature type="region of interest" description="Disordered" evidence="6">
    <location>
        <begin position="48"/>
        <end position="69"/>
    </location>
</feature>
<dbReference type="InterPro" id="IPR016024">
    <property type="entry name" value="ARM-type_fold"/>
</dbReference>
<evidence type="ECO:0000256" key="3">
    <source>
        <dbReference type="ARBA" id="ARBA00006427"/>
    </source>
</evidence>
<comment type="caution">
    <text evidence="8">The sequence shown here is derived from an EMBL/GenBank/DDBJ whole genome shotgun (WGS) entry which is preliminary data.</text>
</comment>
<evidence type="ECO:0000256" key="2">
    <source>
        <dbReference type="ARBA" id="ARBA00004123"/>
    </source>
</evidence>
<sequence>MPKATKKQKEKVADFSKAKLKLGKGKQVANNATDTSYKARSIALPTQNPLLRSLRDQDPSSSTEDAKPISHRGLTLHEVLVLLRHTNKGARKEALDELKEVLVDGMQKGIAIGRREGEVGMVVRGILALITDEERTVRKALLGFVNWYLPVLPSDVIDPHLPILLLQTSSALSHIFPEVRIDACHLVSLLLDIAPASVVSTWPYPKKSAVETISGPGEENTILSGLRLAAGLGGQAGEGGAMGQTLLPASKLVVLKTILAFVRAGLKKQGLVVLGTPAGHNTGVNAMAAKDIPFPQEIFERFDVAHRRTRHPLGGQEEVAKEVRLDEIIPVEQLGEADGWLFGTGSGLETTGYEVGQRVREDAQDEYELGEVLSTLYLNLQPLLLSSLLESAPAAFSLSTGSSVDVHVSLCSTIVDLVVALAGVVLKDFPKTKSSGEVRKAVTIVVNKIGAYFPFGNLNEIRGQKGNAQLVETQQAISVAYSTLVVELQPTPGRLPPRPKTSTAKQVAAMMESGFQETLTGRTNRERAALAGVAGWLCDLLSINGDALQPSLSPHVYVTTLPVIWSLLTSFSFLPPTGEDESIPAMMLNAVLEHLFRAGADSATKRLGTEFVCRLVIVHEAKFPVYPFHIPAKSPCREVLARWLVSLPRTLWELGNKDRDASRLILKFLLWLGNRNDTLFLTQDRKALCSTLTPYFWLDHPVKGPVAGPWARLEDQDVKRLALEVATVWTRAGDDLHAAVTKATSGSPPDAAYWKRTA</sequence>
<dbReference type="InterPro" id="IPR024679">
    <property type="entry name" value="Ipi1_N"/>
</dbReference>
<feature type="compositionally biased region" description="Basic and acidic residues" evidence="6">
    <location>
        <begin position="53"/>
        <end position="68"/>
    </location>
</feature>
<evidence type="ECO:0000256" key="5">
    <source>
        <dbReference type="RuleBase" id="RU368021"/>
    </source>
</evidence>
<dbReference type="GO" id="GO:0120330">
    <property type="term" value="C:rixosome complex"/>
    <property type="evidence" value="ECO:0007669"/>
    <property type="project" value="UniProtKB-UniRule"/>
</dbReference>
<dbReference type="InterPro" id="IPR011989">
    <property type="entry name" value="ARM-like"/>
</dbReference>
<evidence type="ECO:0000256" key="6">
    <source>
        <dbReference type="SAM" id="MobiDB-lite"/>
    </source>
</evidence>
<proteinExistence type="inferred from homology"/>
<comment type="subunit">
    <text evidence="5">Component of the RIX1 complex.</text>
</comment>
<keyword evidence="9" id="KW-1185">Reference proteome</keyword>
<dbReference type="PANTHER" id="PTHR16056">
    <property type="entry name" value="REGULATOR OF MICROTUBULE DYNAMICS PROTEIN"/>
    <property type="match status" value="1"/>
</dbReference>
<gene>
    <name evidence="8" type="ORF">FFLO_00209</name>
</gene>
<reference evidence="8" key="1">
    <citation type="submission" date="2020-04" db="EMBL/GenBank/DDBJ databases">
        <title>Analysis of mating type loci in Filobasidium floriforme.</title>
        <authorList>
            <person name="Nowrousian M."/>
        </authorList>
    </citation>
    <scope>NUCLEOTIDE SEQUENCE</scope>
    <source>
        <strain evidence="8">CBS 6242</strain>
    </source>
</reference>
<keyword evidence="5" id="KW-0690">Ribosome biogenesis</keyword>
<dbReference type="AlphaFoldDB" id="A0A8K0NR59"/>
<comment type="similarity">
    <text evidence="3 5">Belongs to the IPI1/TEX10 family.</text>
</comment>
<protein>
    <recommendedName>
        <fullName evidence="5">Pre-rRNA-processing protein</fullName>
    </recommendedName>
</protein>
<comment type="subcellular location">
    <subcellularLocation>
        <location evidence="2 5">Nucleus</location>
    </subcellularLocation>
</comment>
<accession>A0A8K0NR59</accession>
<dbReference type="EMBL" id="JABELV010000002">
    <property type="protein sequence ID" value="KAG7580001.1"/>
    <property type="molecule type" value="Genomic_DNA"/>
</dbReference>
<evidence type="ECO:0000256" key="1">
    <source>
        <dbReference type="ARBA" id="ARBA00002355"/>
    </source>
</evidence>
<feature type="domain" description="Pre-rRNA-processing protein Ipi1 N-terminal" evidence="7">
    <location>
        <begin position="156"/>
        <end position="201"/>
    </location>
</feature>
<evidence type="ECO:0000313" key="8">
    <source>
        <dbReference type="EMBL" id="KAG7580001.1"/>
    </source>
</evidence>
<evidence type="ECO:0000256" key="4">
    <source>
        <dbReference type="ARBA" id="ARBA00023242"/>
    </source>
</evidence>
<keyword evidence="5" id="KW-0698">rRNA processing</keyword>
<name>A0A8K0NR59_9TREE</name>
<keyword evidence="4 5" id="KW-0539">Nucleus</keyword>
<dbReference type="GO" id="GO:0005634">
    <property type="term" value="C:nucleus"/>
    <property type="evidence" value="ECO:0007669"/>
    <property type="project" value="UniProtKB-SubCell"/>
</dbReference>
<evidence type="ECO:0000313" key="9">
    <source>
        <dbReference type="Proteomes" id="UP000812966"/>
    </source>
</evidence>
<dbReference type="GO" id="GO:0006364">
    <property type="term" value="P:rRNA processing"/>
    <property type="evidence" value="ECO:0007669"/>
    <property type="project" value="UniProtKB-UniRule"/>
</dbReference>
<evidence type="ECO:0000259" key="7">
    <source>
        <dbReference type="Pfam" id="PF12333"/>
    </source>
</evidence>
<organism evidence="8 9">
    <name type="scientific">Filobasidium floriforme</name>
    <dbReference type="NCBI Taxonomy" id="5210"/>
    <lineage>
        <taxon>Eukaryota</taxon>
        <taxon>Fungi</taxon>
        <taxon>Dikarya</taxon>
        <taxon>Basidiomycota</taxon>
        <taxon>Agaricomycotina</taxon>
        <taxon>Tremellomycetes</taxon>
        <taxon>Filobasidiales</taxon>
        <taxon>Filobasidiaceae</taxon>
        <taxon>Filobasidium</taxon>
    </lineage>
</organism>
<dbReference type="OrthoDB" id="361362at2759"/>
<dbReference type="SUPFAM" id="SSF48371">
    <property type="entry name" value="ARM repeat"/>
    <property type="match status" value="1"/>
</dbReference>
<comment type="function">
    <text evidence="1 5">Component of the RIX1 complex required for processing of ITS2 sequences from 35S pre-rRNA.</text>
</comment>